<dbReference type="RefSeq" id="WP_367637431.1">
    <property type="nucleotide sequence ID" value="NZ_JBFNQN010000005.1"/>
</dbReference>
<dbReference type="Proteomes" id="UP001555826">
    <property type="component" value="Unassembled WGS sequence"/>
</dbReference>
<evidence type="ECO:0000313" key="1">
    <source>
        <dbReference type="EMBL" id="MEW9264648.1"/>
    </source>
</evidence>
<protein>
    <submittedName>
        <fullName evidence="1">Uncharacterized protein</fullName>
    </submittedName>
</protein>
<accession>A0ABV3P4U3</accession>
<name>A0ABV3P4U3_9ACTN</name>
<organism evidence="1 2">
    <name type="scientific">Kineococcus endophyticus</name>
    <dbReference type="NCBI Taxonomy" id="1181883"/>
    <lineage>
        <taxon>Bacteria</taxon>
        <taxon>Bacillati</taxon>
        <taxon>Actinomycetota</taxon>
        <taxon>Actinomycetes</taxon>
        <taxon>Kineosporiales</taxon>
        <taxon>Kineosporiaceae</taxon>
        <taxon>Kineococcus</taxon>
    </lineage>
</organism>
<gene>
    <name evidence="1" type="ORF">AB1207_07810</name>
</gene>
<proteinExistence type="predicted"/>
<comment type="caution">
    <text evidence="1">The sequence shown here is derived from an EMBL/GenBank/DDBJ whole genome shotgun (WGS) entry which is preliminary data.</text>
</comment>
<evidence type="ECO:0000313" key="2">
    <source>
        <dbReference type="Proteomes" id="UP001555826"/>
    </source>
</evidence>
<sequence length="137" mass="14569">MFTSAVTGARVVGFTREAGWCQAPGCAHPVPEGVALVVLPDGRFAHFARTCVRHVLGVTLTLEDLLAIEARRHAAFVMGLAQVHAAFVREDPDLCAGLLLTLEELRPATVAERIVLESARARLELVVATGTSEAVDA</sequence>
<dbReference type="EMBL" id="JBFNQN010000005">
    <property type="protein sequence ID" value="MEW9264648.1"/>
    <property type="molecule type" value="Genomic_DNA"/>
</dbReference>
<reference evidence="1 2" key="1">
    <citation type="submission" date="2024-07" db="EMBL/GenBank/DDBJ databases">
        <authorList>
            <person name="Thanompreechachai J."/>
            <person name="Duangmal K."/>
        </authorList>
    </citation>
    <scope>NUCLEOTIDE SEQUENCE [LARGE SCALE GENOMIC DNA]</scope>
    <source>
        <strain evidence="1 2">KCTC 19886</strain>
    </source>
</reference>
<keyword evidence="2" id="KW-1185">Reference proteome</keyword>